<keyword evidence="2" id="KW-0378">Hydrolase</keyword>
<accession>A0A4U8TT63</accession>
<dbReference type="InterPro" id="IPR036397">
    <property type="entry name" value="RNaseH_sf"/>
</dbReference>
<gene>
    <name evidence="2" type="ORF">LS65_000325</name>
</gene>
<protein>
    <submittedName>
        <fullName evidence="2">3'-5' exonuclease</fullName>
    </submittedName>
</protein>
<keyword evidence="3" id="KW-1185">Reference proteome</keyword>
<dbReference type="GO" id="GO:0004527">
    <property type="term" value="F:exonuclease activity"/>
    <property type="evidence" value="ECO:0007669"/>
    <property type="project" value="UniProtKB-KW"/>
</dbReference>
<name>A0A4U8TT63_9HELI</name>
<dbReference type="EMBL" id="JRMQ02000001">
    <property type="protein sequence ID" value="TLE03259.1"/>
    <property type="molecule type" value="Genomic_DNA"/>
</dbReference>
<proteinExistence type="predicted"/>
<dbReference type="CDD" id="cd05782">
    <property type="entry name" value="DNA_polB_like1_exo"/>
    <property type="match status" value="1"/>
</dbReference>
<keyword evidence="2" id="KW-0540">Nuclease</keyword>
<evidence type="ECO:0000259" key="1">
    <source>
        <dbReference type="Pfam" id="PF10108"/>
    </source>
</evidence>
<keyword evidence="2" id="KW-0269">Exonuclease</keyword>
<dbReference type="AlphaFoldDB" id="A0A4U8TT63"/>
<organism evidence="2 3">
    <name type="scientific">Helicobacter japonicus</name>
    <dbReference type="NCBI Taxonomy" id="425400"/>
    <lineage>
        <taxon>Bacteria</taxon>
        <taxon>Pseudomonadati</taxon>
        <taxon>Campylobacterota</taxon>
        <taxon>Epsilonproteobacteria</taxon>
        <taxon>Campylobacterales</taxon>
        <taxon>Helicobacteraceae</taxon>
        <taxon>Helicobacter</taxon>
    </lineage>
</organism>
<dbReference type="InterPro" id="IPR019288">
    <property type="entry name" value="3'-5'_exonuclease_PolB-like"/>
</dbReference>
<dbReference type="Pfam" id="PF10108">
    <property type="entry name" value="DNA_pol_B_exo2"/>
    <property type="match status" value="2"/>
</dbReference>
<dbReference type="RefSeq" id="WP_034362758.1">
    <property type="nucleotide sequence ID" value="NZ_CAJUDB010000004.1"/>
</dbReference>
<evidence type="ECO:0000313" key="2">
    <source>
        <dbReference type="EMBL" id="TLE03259.1"/>
    </source>
</evidence>
<dbReference type="GO" id="GO:0003676">
    <property type="term" value="F:nucleic acid binding"/>
    <property type="evidence" value="ECO:0007669"/>
    <property type="project" value="InterPro"/>
</dbReference>
<comment type="caution">
    <text evidence="2">The sequence shown here is derived from an EMBL/GenBank/DDBJ whole genome shotgun (WGS) entry which is preliminary data.</text>
</comment>
<sequence>MICVFDIETIPDFHLLKRTFGYDGSPLEITQAAFAAQYEKSGSEFLSPCFHRVISISSVICDEFGRFVKVGHFGTHFFNTLSKDIKDEGQDSLTGDNVPNDFLGQDFLDTLEKTLLSEFWHFFNKNNPKLISFNGRCFDIPTLLLRAMRYDISAWAYYEQDNPAHNKTKWENYRQRYSESFHIDLLDSLGQFGAVRTLTLNNLCQMLDLVGKYDMNGEQVFETYLCSDEIFKEEIGQEKDSADSNAMRESKIKALMCINHYCHSDVLNTYWLYLKYELLKGHITEADYYERLQTFCEKLPADKPYSHIFTTALQRHISAYMKTCDMPKDI</sequence>
<feature type="domain" description="Predicted 3'-5' exonuclease PolB-like" evidence="1">
    <location>
        <begin position="43"/>
        <end position="226"/>
    </location>
</feature>
<dbReference type="OrthoDB" id="13288at2"/>
<dbReference type="SUPFAM" id="SSF53098">
    <property type="entry name" value="Ribonuclease H-like"/>
    <property type="match status" value="1"/>
</dbReference>
<dbReference type="GeneID" id="82321022"/>
<dbReference type="STRING" id="425400.LS65_07380"/>
<dbReference type="Gene3D" id="3.30.420.10">
    <property type="entry name" value="Ribonuclease H-like superfamily/Ribonuclease H"/>
    <property type="match status" value="1"/>
</dbReference>
<dbReference type="Proteomes" id="UP000029707">
    <property type="component" value="Unassembled WGS sequence"/>
</dbReference>
<evidence type="ECO:0000313" key="3">
    <source>
        <dbReference type="Proteomes" id="UP000029707"/>
    </source>
</evidence>
<feature type="domain" description="Predicted 3'-5' exonuclease PolB-like" evidence="1">
    <location>
        <begin position="255"/>
        <end position="309"/>
    </location>
</feature>
<dbReference type="InterPro" id="IPR012337">
    <property type="entry name" value="RNaseH-like_sf"/>
</dbReference>
<reference evidence="2 3" key="1">
    <citation type="journal article" date="2014" name="Genome Announc.">
        <title>Draft genome sequences of eight enterohepatic helicobacter species isolated from both laboratory and wild rodents.</title>
        <authorList>
            <person name="Sheh A."/>
            <person name="Shen Z."/>
            <person name="Fox J.G."/>
        </authorList>
    </citation>
    <scope>NUCLEOTIDE SEQUENCE [LARGE SCALE GENOMIC DNA]</scope>
    <source>
        <strain evidence="2 3">MIT 01-6451</strain>
    </source>
</reference>